<evidence type="ECO:0000313" key="3">
    <source>
        <dbReference type="Proteomes" id="UP001367508"/>
    </source>
</evidence>
<gene>
    <name evidence="2" type="ORF">VNO77_34938</name>
</gene>
<reference evidence="2 3" key="1">
    <citation type="submission" date="2024-01" db="EMBL/GenBank/DDBJ databases">
        <title>The genomes of 5 underutilized Papilionoideae crops provide insights into root nodulation and disease resistanc.</title>
        <authorList>
            <person name="Jiang F."/>
        </authorList>
    </citation>
    <scope>NUCLEOTIDE SEQUENCE [LARGE SCALE GENOMIC DNA]</scope>
    <source>
        <strain evidence="2">LVBAO_FW01</strain>
        <tissue evidence="2">Leaves</tissue>
    </source>
</reference>
<dbReference type="AlphaFoldDB" id="A0AAN9Q228"/>
<evidence type="ECO:0000313" key="2">
    <source>
        <dbReference type="EMBL" id="KAK7316158.1"/>
    </source>
</evidence>
<evidence type="ECO:0000256" key="1">
    <source>
        <dbReference type="SAM" id="MobiDB-lite"/>
    </source>
</evidence>
<name>A0AAN9Q228_CANGL</name>
<proteinExistence type="predicted"/>
<keyword evidence="3" id="KW-1185">Reference proteome</keyword>
<protein>
    <submittedName>
        <fullName evidence="2">Uncharacterized protein</fullName>
    </submittedName>
</protein>
<dbReference type="Proteomes" id="UP001367508">
    <property type="component" value="Unassembled WGS sequence"/>
</dbReference>
<organism evidence="2 3">
    <name type="scientific">Canavalia gladiata</name>
    <name type="common">Sword bean</name>
    <name type="synonym">Dolichos gladiatus</name>
    <dbReference type="NCBI Taxonomy" id="3824"/>
    <lineage>
        <taxon>Eukaryota</taxon>
        <taxon>Viridiplantae</taxon>
        <taxon>Streptophyta</taxon>
        <taxon>Embryophyta</taxon>
        <taxon>Tracheophyta</taxon>
        <taxon>Spermatophyta</taxon>
        <taxon>Magnoliopsida</taxon>
        <taxon>eudicotyledons</taxon>
        <taxon>Gunneridae</taxon>
        <taxon>Pentapetalae</taxon>
        <taxon>rosids</taxon>
        <taxon>fabids</taxon>
        <taxon>Fabales</taxon>
        <taxon>Fabaceae</taxon>
        <taxon>Papilionoideae</taxon>
        <taxon>50 kb inversion clade</taxon>
        <taxon>NPAAA clade</taxon>
        <taxon>indigoferoid/millettioid clade</taxon>
        <taxon>Phaseoleae</taxon>
        <taxon>Canavalia</taxon>
    </lineage>
</organism>
<feature type="region of interest" description="Disordered" evidence="1">
    <location>
        <begin position="286"/>
        <end position="307"/>
    </location>
</feature>
<accession>A0AAN9Q228</accession>
<sequence length="307" mass="34823">MLIHVCQVKVIGYVGEVILWRYPFDLSSGKSFFFVTSLPSPPILWSKEESTAIQKDTKHLCYRRSRALMAILREGGGTLSSNSLHQKFSKKRRNSHEVILESHKQRRRTLPRFHRFAFFPYASCKVNFSTSREVSVYHSYGTLFDVWMEIIRVEPAFPRIDHALAITSPQNDEILTISEIAEILKEENSSHDSSVESPTDSSMHQALEEMFTDKRMLHSGLDGLISIGCNLACTLNLAIKGYCHISPLAHSLGMKTRLKGSSEVSQPLLLTMRYPKARMGNLESSQVEARSGQHVTFQKEQNPVSLH</sequence>
<comment type="caution">
    <text evidence="2">The sequence shown here is derived from an EMBL/GenBank/DDBJ whole genome shotgun (WGS) entry which is preliminary data.</text>
</comment>
<dbReference type="EMBL" id="JAYMYQ010000008">
    <property type="protein sequence ID" value="KAK7316158.1"/>
    <property type="molecule type" value="Genomic_DNA"/>
</dbReference>